<name>A0ABW9WL89_9BURK</name>
<evidence type="ECO:0008006" key="5">
    <source>
        <dbReference type="Google" id="ProtNLM"/>
    </source>
</evidence>
<gene>
    <name evidence="3" type="ORF">GTP55_20065</name>
</gene>
<evidence type="ECO:0000313" key="3">
    <source>
        <dbReference type="EMBL" id="MYN41661.1"/>
    </source>
</evidence>
<dbReference type="Pfam" id="PF18862">
    <property type="entry name" value="ApeA_NTD1"/>
    <property type="match status" value="1"/>
</dbReference>
<dbReference type="EMBL" id="WWCS01000014">
    <property type="protein sequence ID" value="MYN41661.1"/>
    <property type="molecule type" value="Genomic_DNA"/>
</dbReference>
<proteinExistence type="predicted"/>
<keyword evidence="4" id="KW-1185">Reference proteome</keyword>
<feature type="domain" description="Apea-like HEPN" evidence="1">
    <location>
        <begin position="376"/>
        <end position="482"/>
    </location>
</feature>
<organism evidence="3 4">
    <name type="scientific">Duganella margarita</name>
    <dbReference type="NCBI Taxonomy" id="2692170"/>
    <lineage>
        <taxon>Bacteria</taxon>
        <taxon>Pseudomonadati</taxon>
        <taxon>Pseudomonadota</taxon>
        <taxon>Betaproteobacteria</taxon>
        <taxon>Burkholderiales</taxon>
        <taxon>Oxalobacteraceae</taxon>
        <taxon>Telluria group</taxon>
        <taxon>Duganella</taxon>
    </lineage>
</organism>
<accession>A0ABW9WL89</accession>
<evidence type="ECO:0000259" key="2">
    <source>
        <dbReference type="Pfam" id="PF18862"/>
    </source>
</evidence>
<dbReference type="Proteomes" id="UP000466332">
    <property type="component" value="Unassembled WGS sequence"/>
</dbReference>
<comment type="caution">
    <text evidence="3">The sequence shown here is derived from an EMBL/GenBank/DDBJ whole genome shotgun (WGS) entry which is preliminary data.</text>
</comment>
<evidence type="ECO:0000313" key="4">
    <source>
        <dbReference type="Proteomes" id="UP000466332"/>
    </source>
</evidence>
<dbReference type="InterPro" id="IPR041229">
    <property type="entry name" value="HEPN_Apea"/>
</dbReference>
<dbReference type="Pfam" id="PF18739">
    <property type="entry name" value="HEPN_Apea"/>
    <property type="match status" value="1"/>
</dbReference>
<sequence length="505" mass="57482">MHLSWYSKPVGFATSASTPPPALADERLMRPWESTGSFWIPSKPEQQCWGTMSFKPGSGIEVTLEGNLFGGRNPPRPLEIPVIHGRLFNGALCSIFSCWCAVEIFNGQFFRTRVSARLSVGGGHWDNPENCELEWVQVKFSHLNDWFSAPYKLEYEPGNYKVCKISFSPDDLMTELVFKDVVVELKTHCAHSIPNLASPDGKNWPYSYQLVLIPKEPQDLSWYIELIASIRELFVFLIGSGVYTLDLSASQPSESAAKMAYLHYPVTVPRAIRVDADYFSTRFADYGGKIPEIIKTWFERELELRVPAATYRELLCSDGASPATILLRTVQTLEHLYGLLWPTDSKYAKKATFKRFIQWMREGFPSSLEHVPSEEMTKLEQHKETILSRIGGINDLSLRSKLEHLFNRIPQHSLMPILGNPPSSEEFLRKFIPRLEATRHYLTHYNPEQHELAFKPAEIEDAALLCWAVLTFWMGHSLGLNQIDSGKMALQAKMAMFLINSDVKL</sequence>
<dbReference type="RefSeq" id="WP_161046626.1">
    <property type="nucleotide sequence ID" value="NZ_WWCS01000014.1"/>
</dbReference>
<protein>
    <recommendedName>
        <fullName evidence="5">ApeA N-terminal domain-containing protein</fullName>
    </recommendedName>
</protein>
<feature type="domain" description="ApeA N-terminal" evidence="2">
    <location>
        <begin position="33"/>
        <end position="297"/>
    </location>
</feature>
<dbReference type="InterPro" id="IPR041223">
    <property type="entry name" value="ApeA_NTD"/>
</dbReference>
<reference evidence="3 4" key="1">
    <citation type="submission" date="2019-12" db="EMBL/GenBank/DDBJ databases">
        <title>Novel species isolated from a subtropical stream in China.</title>
        <authorList>
            <person name="Lu H."/>
        </authorList>
    </citation>
    <scope>NUCLEOTIDE SEQUENCE [LARGE SCALE GENOMIC DNA]</scope>
    <source>
        <strain evidence="3 4">FT109W</strain>
    </source>
</reference>
<evidence type="ECO:0000259" key="1">
    <source>
        <dbReference type="Pfam" id="PF18739"/>
    </source>
</evidence>